<keyword evidence="3" id="KW-1185">Reference proteome</keyword>
<evidence type="ECO:0000256" key="1">
    <source>
        <dbReference type="SAM" id="MobiDB-lite"/>
    </source>
</evidence>
<gene>
    <name evidence="2" type="ORF">N310_13888</name>
</gene>
<feature type="region of interest" description="Disordered" evidence="1">
    <location>
        <begin position="89"/>
        <end position="201"/>
    </location>
</feature>
<proteinExistence type="predicted"/>
<dbReference type="EMBL" id="KK845165">
    <property type="protein sequence ID" value="KFP86940.1"/>
    <property type="molecule type" value="Genomic_DNA"/>
</dbReference>
<evidence type="ECO:0000313" key="2">
    <source>
        <dbReference type="EMBL" id="KFP86940.1"/>
    </source>
</evidence>
<evidence type="ECO:0000313" key="3">
    <source>
        <dbReference type="Proteomes" id="UP000053537"/>
    </source>
</evidence>
<dbReference type="AlphaFoldDB" id="A0A091P5U5"/>
<dbReference type="Proteomes" id="UP000053537">
    <property type="component" value="Unassembled WGS sequence"/>
</dbReference>
<feature type="non-terminal residue" evidence="2">
    <location>
        <position position="239"/>
    </location>
</feature>
<reference evidence="2 3" key="1">
    <citation type="submission" date="2014-04" db="EMBL/GenBank/DDBJ databases">
        <title>Genome evolution of avian class.</title>
        <authorList>
            <person name="Zhang G."/>
            <person name="Li C."/>
        </authorList>
    </citation>
    <scope>NUCLEOTIDE SEQUENCE [LARGE SCALE GENOMIC DNA]</scope>
    <source>
        <strain evidence="2">BGI_N310</strain>
    </source>
</reference>
<feature type="region of interest" description="Disordered" evidence="1">
    <location>
        <begin position="1"/>
        <end position="21"/>
    </location>
</feature>
<name>A0A091P5U5_9PASS</name>
<accession>A0A091P5U5</accession>
<feature type="compositionally biased region" description="Polar residues" evidence="1">
    <location>
        <begin position="135"/>
        <end position="145"/>
    </location>
</feature>
<protein>
    <submittedName>
        <fullName evidence="2">Uncharacterized protein</fullName>
    </submittedName>
</protein>
<organism evidence="2 3">
    <name type="scientific">Acanthisitta chloris</name>
    <name type="common">rifleman</name>
    <dbReference type="NCBI Taxonomy" id="57068"/>
    <lineage>
        <taxon>Eukaryota</taxon>
        <taxon>Metazoa</taxon>
        <taxon>Chordata</taxon>
        <taxon>Craniata</taxon>
        <taxon>Vertebrata</taxon>
        <taxon>Euteleostomi</taxon>
        <taxon>Archelosauria</taxon>
        <taxon>Archosauria</taxon>
        <taxon>Dinosauria</taxon>
        <taxon>Saurischia</taxon>
        <taxon>Theropoda</taxon>
        <taxon>Coelurosauria</taxon>
        <taxon>Aves</taxon>
        <taxon>Neognathae</taxon>
        <taxon>Neoaves</taxon>
        <taxon>Telluraves</taxon>
        <taxon>Australaves</taxon>
        <taxon>Passeriformes</taxon>
        <taxon>Acanthisittidae</taxon>
        <taxon>Acanthisitta</taxon>
    </lineage>
</organism>
<sequence>MDLAAPSSDSDKWVSPSEADAPAAACARNIGTVSSTSPCQSPGLPMKLPCSPVDSECRLSLEGLCRERDQKKHKLKQSKLHPVKSFSGKSVLLQEKGRPFRKISRFGSREIASDDPSQPKRKQVSKHEASPRACRTSSEVASSMPKSVPALCLTAKVSSGRSRQRDSARKRKHSDMSVDAGCANQSEVSGLNDPAFRSSSKCKNRSNFVKNILLKSTHGGVLQLMEAGARSRHDSTSEE</sequence>